<name>A0ACB9BTJ1_9ASTR</name>
<protein>
    <submittedName>
        <fullName evidence="1">Uncharacterized protein</fullName>
    </submittedName>
</protein>
<dbReference type="EMBL" id="CM042039">
    <property type="protein sequence ID" value="KAI3725244.1"/>
    <property type="molecule type" value="Genomic_DNA"/>
</dbReference>
<organism evidence="1 2">
    <name type="scientific">Smallanthus sonchifolius</name>
    <dbReference type="NCBI Taxonomy" id="185202"/>
    <lineage>
        <taxon>Eukaryota</taxon>
        <taxon>Viridiplantae</taxon>
        <taxon>Streptophyta</taxon>
        <taxon>Embryophyta</taxon>
        <taxon>Tracheophyta</taxon>
        <taxon>Spermatophyta</taxon>
        <taxon>Magnoliopsida</taxon>
        <taxon>eudicotyledons</taxon>
        <taxon>Gunneridae</taxon>
        <taxon>Pentapetalae</taxon>
        <taxon>asterids</taxon>
        <taxon>campanulids</taxon>
        <taxon>Asterales</taxon>
        <taxon>Asteraceae</taxon>
        <taxon>Asteroideae</taxon>
        <taxon>Heliantheae alliance</taxon>
        <taxon>Millerieae</taxon>
        <taxon>Smallanthus</taxon>
    </lineage>
</organism>
<reference evidence="1 2" key="2">
    <citation type="journal article" date="2022" name="Mol. Ecol. Resour.">
        <title>The genomes of chicory, endive, great burdock and yacon provide insights into Asteraceae paleo-polyploidization history and plant inulin production.</title>
        <authorList>
            <person name="Fan W."/>
            <person name="Wang S."/>
            <person name="Wang H."/>
            <person name="Wang A."/>
            <person name="Jiang F."/>
            <person name="Liu H."/>
            <person name="Zhao H."/>
            <person name="Xu D."/>
            <person name="Zhang Y."/>
        </authorList>
    </citation>
    <scope>NUCLEOTIDE SEQUENCE [LARGE SCALE GENOMIC DNA]</scope>
    <source>
        <strain evidence="2">cv. Yunnan</strain>
        <tissue evidence="1">Leaves</tissue>
    </source>
</reference>
<reference evidence="2" key="1">
    <citation type="journal article" date="2022" name="Mol. Ecol. Resour.">
        <title>The genomes of chicory, endive, great burdock and yacon provide insights into Asteraceae palaeo-polyploidization history and plant inulin production.</title>
        <authorList>
            <person name="Fan W."/>
            <person name="Wang S."/>
            <person name="Wang H."/>
            <person name="Wang A."/>
            <person name="Jiang F."/>
            <person name="Liu H."/>
            <person name="Zhao H."/>
            <person name="Xu D."/>
            <person name="Zhang Y."/>
        </authorList>
    </citation>
    <scope>NUCLEOTIDE SEQUENCE [LARGE SCALE GENOMIC DNA]</scope>
    <source>
        <strain evidence="2">cv. Yunnan</strain>
    </source>
</reference>
<accession>A0ACB9BTJ1</accession>
<gene>
    <name evidence="1" type="ORF">L1987_65025</name>
</gene>
<comment type="caution">
    <text evidence="1">The sequence shown here is derived from an EMBL/GenBank/DDBJ whole genome shotgun (WGS) entry which is preliminary data.</text>
</comment>
<proteinExistence type="predicted"/>
<dbReference type="Proteomes" id="UP001056120">
    <property type="component" value="Linkage Group LG22"/>
</dbReference>
<evidence type="ECO:0000313" key="1">
    <source>
        <dbReference type="EMBL" id="KAI3725244.1"/>
    </source>
</evidence>
<keyword evidence="2" id="KW-1185">Reference proteome</keyword>
<evidence type="ECO:0000313" key="2">
    <source>
        <dbReference type="Proteomes" id="UP001056120"/>
    </source>
</evidence>
<sequence length="123" mass="14315">MSWACKNFYVASPFKTVWRSSDVTLNDKEPSVEELDHVLLLKLRSFASRVRPFPGDVLLTLDLSIRWPNLKKELSLIYNGKAMSTLDFIKLEDTLDVEFIKVVVEWDGDVVVRNWHVRYKVGE</sequence>